<keyword evidence="13" id="KW-0675">Receptor</keyword>
<evidence type="ECO:0000256" key="8">
    <source>
        <dbReference type="PROSITE-ProRule" id="PRU01360"/>
    </source>
</evidence>
<dbReference type="EMBL" id="LR828261">
    <property type="protein sequence ID" value="CAD0355625.1"/>
    <property type="molecule type" value="Genomic_DNA"/>
</dbReference>
<evidence type="ECO:0000313" key="15">
    <source>
        <dbReference type="Proteomes" id="UP000548771"/>
    </source>
</evidence>
<dbReference type="AlphaFoldDB" id="A0A6V7EWA4"/>
<dbReference type="Gene3D" id="2.170.130.10">
    <property type="entry name" value="TonB-dependent receptor, plug domain"/>
    <property type="match status" value="1"/>
</dbReference>
<dbReference type="GO" id="GO:0015344">
    <property type="term" value="F:siderophore uptake transmembrane transporter activity"/>
    <property type="evidence" value="ECO:0007669"/>
    <property type="project" value="TreeGrafter"/>
</dbReference>
<evidence type="ECO:0000256" key="5">
    <source>
        <dbReference type="ARBA" id="ARBA00023077"/>
    </source>
</evidence>
<accession>A0A6V7EWA4</accession>
<keyword evidence="5 9" id="KW-0798">TonB box</keyword>
<dbReference type="EMBL" id="LR828261">
    <property type="protein sequence ID" value="CAD0355629.1"/>
    <property type="molecule type" value="Genomic_DNA"/>
</dbReference>
<organism evidence="13">
    <name type="scientific">Xanthomonas hortorum pv. pelargonii</name>
    <dbReference type="NCBI Taxonomy" id="453602"/>
    <lineage>
        <taxon>Bacteria</taxon>
        <taxon>Pseudomonadati</taxon>
        <taxon>Pseudomonadota</taxon>
        <taxon>Gammaproteobacteria</taxon>
        <taxon>Lysobacterales</taxon>
        <taxon>Lysobacteraceae</taxon>
        <taxon>Xanthomonas</taxon>
    </lineage>
</organism>
<dbReference type="InterPro" id="IPR039426">
    <property type="entry name" value="TonB-dep_rcpt-like"/>
</dbReference>
<dbReference type="InterPro" id="IPR036942">
    <property type="entry name" value="Beta-barrel_TonB_sf"/>
</dbReference>
<dbReference type="SUPFAM" id="SSF56935">
    <property type="entry name" value="Porins"/>
    <property type="match status" value="1"/>
</dbReference>
<name>A0A6V7EWA4_9XANT</name>
<protein>
    <submittedName>
        <fullName evidence="13">Colicin I receptor</fullName>
    </submittedName>
    <submittedName>
        <fullName evidence="14">TonB-dependent receptor</fullName>
    </submittedName>
</protein>
<keyword evidence="7 8" id="KW-0998">Cell outer membrane</keyword>
<evidence type="ECO:0000313" key="14">
    <source>
        <dbReference type="EMBL" id="NMI23813.1"/>
    </source>
</evidence>
<dbReference type="Pfam" id="PF00593">
    <property type="entry name" value="TonB_dep_Rec_b-barrel"/>
    <property type="match status" value="1"/>
</dbReference>
<dbReference type="PANTHER" id="PTHR30069">
    <property type="entry name" value="TONB-DEPENDENT OUTER MEMBRANE RECEPTOR"/>
    <property type="match status" value="1"/>
</dbReference>
<dbReference type="InterPro" id="IPR000531">
    <property type="entry name" value="Beta-barrel_TonB"/>
</dbReference>
<reference evidence="15" key="2">
    <citation type="journal article" date="2020" name="Syst. Appl. Microbiol.">
        <title>Clarifying the taxonomy of the causal agent of bacterial leaf spot of lettuce through a polyphasic approach reveals that Xanthomonas cynarae Trebaol et al. 2000 emend. Timilsina et al. 2019 is a later heterotypic synonym of Xanthomonas hortorum Vauterin et al. 1995.</title>
        <authorList>
            <person name="Moriniere L."/>
            <person name="Burlet A."/>
            <person name="Rosenthal E.R."/>
            <person name="Nesme X."/>
            <person name="Portier P."/>
            <person name="Bull C.T."/>
            <person name="Lavire C."/>
            <person name="Fischer-Le Saux M."/>
            <person name="Bertolla F."/>
        </authorList>
    </citation>
    <scope>NUCLEOTIDE SEQUENCE [LARGE SCALE GENOMIC DNA]</scope>
    <source>
        <strain evidence="15">CFBP2533</strain>
    </source>
</reference>
<reference evidence="14" key="1">
    <citation type="submission" date="2019-03" db="EMBL/GenBank/DDBJ databases">
        <authorList>
            <person name="Moriniere L."/>
            <person name="Burlet A."/>
            <person name="Rosenthal E."/>
            <person name="Portier P."/>
            <person name="Lavire C."/>
            <person name="Nesme X."/>
            <person name="Bull C.T."/>
            <person name="Le Saux M."/>
            <person name="Bertolla F."/>
        </authorList>
    </citation>
    <scope>NUCLEOTIDE SEQUENCE</scope>
    <source>
        <strain evidence="14">CFBP2533</strain>
    </source>
</reference>
<feature type="domain" description="TonB-dependent receptor-like beta-barrel" evidence="11">
    <location>
        <begin position="252"/>
        <end position="697"/>
    </location>
</feature>
<feature type="domain" description="TonB-dependent receptor plug" evidence="12">
    <location>
        <begin position="67"/>
        <end position="172"/>
    </location>
</feature>
<keyword evidence="4 8" id="KW-0812">Transmembrane</keyword>
<dbReference type="Gene3D" id="2.40.170.20">
    <property type="entry name" value="TonB-dependent receptor, beta-barrel domain"/>
    <property type="match status" value="1"/>
</dbReference>
<proteinExistence type="inferred from homology"/>
<keyword evidence="2 8" id="KW-0813">Transport</keyword>
<dbReference type="Pfam" id="PF07715">
    <property type="entry name" value="Plug"/>
    <property type="match status" value="1"/>
</dbReference>
<dbReference type="EMBL" id="SMDX01000029">
    <property type="protein sequence ID" value="NMI23813.1"/>
    <property type="molecule type" value="Genomic_DNA"/>
</dbReference>
<evidence type="ECO:0000256" key="9">
    <source>
        <dbReference type="RuleBase" id="RU003357"/>
    </source>
</evidence>
<evidence type="ECO:0000256" key="10">
    <source>
        <dbReference type="SAM" id="SignalP"/>
    </source>
</evidence>
<dbReference type="InterPro" id="IPR012910">
    <property type="entry name" value="Plug_dom"/>
</dbReference>
<dbReference type="RefSeq" id="WP_168959564.1">
    <property type="nucleotide sequence ID" value="NZ_CP103838.1"/>
</dbReference>
<comment type="subcellular location">
    <subcellularLocation>
        <location evidence="1 8">Cell outer membrane</location>
        <topology evidence="1 8">Multi-pass membrane protein</topology>
    </subcellularLocation>
</comment>
<dbReference type="Proteomes" id="UP000548771">
    <property type="component" value="Unassembled WGS sequence"/>
</dbReference>
<dbReference type="PANTHER" id="PTHR30069:SF57">
    <property type="entry name" value="TONB-DEPENDENT RECEPTOR"/>
    <property type="match status" value="1"/>
</dbReference>
<evidence type="ECO:0000259" key="12">
    <source>
        <dbReference type="Pfam" id="PF07715"/>
    </source>
</evidence>
<keyword evidence="10" id="KW-0732">Signal</keyword>
<gene>
    <name evidence="13" type="primary">cirA_2</name>
    <name evidence="13" type="ORF">CFBP2533_40350</name>
    <name evidence="14" type="ORF">E1J24_18690</name>
</gene>
<feature type="chain" id="PRO_5042750927" evidence="10">
    <location>
        <begin position="29"/>
        <end position="733"/>
    </location>
</feature>
<evidence type="ECO:0000256" key="6">
    <source>
        <dbReference type="ARBA" id="ARBA00023136"/>
    </source>
</evidence>
<dbReference type="PROSITE" id="PS52016">
    <property type="entry name" value="TONB_DEPENDENT_REC_3"/>
    <property type="match status" value="1"/>
</dbReference>
<dbReference type="GO" id="GO:0009279">
    <property type="term" value="C:cell outer membrane"/>
    <property type="evidence" value="ECO:0007669"/>
    <property type="project" value="UniProtKB-SubCell"/>
</dbReference>
<sequence>MHTTTSRSIHFHPALPIVVLAAALPCHAVASTAGNPNDDATAQQRAVALDRVEVKVSTATRTERLLADVPVRTEVLRQQDIALRAATDFSQAAELINGLRVESNCQNCNTSEVQVLGLPGAYNQLLFDGTPLLSTLGSVYGLEQIPGAFIDRIEVVKGGGSALYGPGAVAGVVNLISEQPVRNGGYVQAGVDVLKGQPQWNLDGRLDLVGADDRLGMSVVAQRSDDDGIDYNHDGYTEITRKDLRLGGVQLWYAPTADTRLRADYQYTDESRRGGNRLGVPEYLANIAESLHTRYQRGGLSWEQTLSDTADFRIAYAFADIDRDSFYGGLGEVVTDPRDPAYDPRQLDPSVPGSAAAHSYNQYGHTENPLQFLDSQFNWRLGAHALAFGLQYKRETLHDFNLDAAGQRLRTLSAARFRNLGGFVQDEWAVTEDVDLVLGGRLDKSSELDNSVFSPRLALAWQATANLKWRAGVSTGFRAPEIFVEDVHVDTLGAAQVRVRNADGLREERALTAMLGLDWRSDPAQPRWSWDATASFTRLRDTFVLGQIQSDADGNLYQLRDNASGSKVAGLESNLAWQPAAQWRASAGLAWYRSRYDQAQLIYDDTADGGDTRIASARYLKTPDWSGLAQLTWQPSEAFQAFVATRYTGRMEALNNRLGVLRHTPDFWNTDLGALWHLHLGQTGTRETSISLGVKNLFDQRQRDLEVGAGRDSDYVYGPRFARSWYLNLRHAF</sequence>
<feature type="signal peptide" evidence="10">
    <location>
        <begin position="1"/>
        <end position="28"/>
    </location>
</feature>
<evidence type="ECO:0000256" key="4">
    <source>
        <dbReference type="ARBA" id="ARBA00022692"/>
    </source>
</evidence>
<dbReference type="InterPro" id="IPR037066">
    <property type="entry name" value="Plug_dom_sf"/>
</dbReference>
<evidence type="ECO:0000256" key="3">
    <source>
        <dbReference type="ARBA" id="ARBA00022452"/>
    </source>
</evidence>
<dbReference type="CDD" id="cd01347">
    <property type="entry name" value="ligand_gated_channel"/>
    <property type="match status" value="1"/>
</dbReference>
<evidence type="ECO:0000256" key="2">
    <source>
        <dbReference type="ARBA" id="ARBA00022448"/>
    </source>
</evidence>
<evidence type="ECO:0000256" key="1">
    <source>
        <dbReference type="ARBA" id="ARBA00004571"/>
    </source>
</evidence>
<reference evidence="13" key="4">
    <citation type="submission" date="2020-07" db="EMBL/GenBank/DDBJ databases">
        <authorList>
            <person name="Pothier F. J."/>
        </authorList>
    </citation>
    <scope>NUCLEOTIDE SEQUENCE</scope>
    <source>
        <strain evidence="13">CFBP 2533</strain>
    </source>
</reference>
<dbReference type="GO" id="GO:0044718">
    <property type="term" value="P:siderophore transmembrane transport"/>
    <property type="evidence" value="ECO:0007669"/>
    <property type="project" value="TreeGrafter"/>
</dbReference>
<evidence type="ECO:0000256" key="7">
    <source>
        <dbReference type="ARBA" id="ARBA00023237"/>
    </source>
</evidence>
<evidence type="ECO:0000259" key="11">
    <source>
        <dbReference type="Pfam" id="PF00593"/>
    </source>
</evidence>
<comment type="similarity">
    <text evidence="8 9">Belongs to the TonB-dependent receptor family.</text>
</comment>
<keyword evidence="6 8" id="KW-0472">Membrane</keyword>
<evidence type="ECO:0000313" key="13">
    <source>
        <dbReference type="EMBL" id="CAD0355625.1"/>
    </source>
</evidence>
<reference evidence="14" key="3">
    <citation type="journal article" date="2020" name="Syst. Appl. Microbiol.">
        <title>Clarifying the taxonomy of the causal agent of bacterial leaf spot of lettuce through a polyphasic approach reveals that Xanthomonas cynarae Trebaol et al. 2000 emend. Timilsina et al. 2019 is a later heterotypic synonym of Xanthomonas hortorum Vauterin et al. 1995.</title>
        <authorList>
            <person name="Moriniere L."/>
            <person name="Burlet A."/>
            <person name="Rosenthal E.R."/>
            <person name="Nesme X."/>
            <person name="Portier P."/>
            <person name="Bull C.T."/>
            <person name="Lavire C."/>
            <person name="Fischer-Le Saux M."/>
            <person name="Bertolla F."/>
        </authorList>
    </citation>
    <scope>NUCLEOTIDE SEQUENCE</scope>
    <source>
        <strain evidence="14">CFBP2533</strain>
    </source>
</reference>
<keyword evidence="3 8" id="KW-1134">Transmembrane beta strand</keyword>